<evidence type="ECO:0000256" key="4">
    <source>
        <dbReference type="ARBA" id="ARBA00022824"/>
    </source>
</evidence>
<accession>A0A8C9HVI5</accession>
<comment type="function">
    <text evidence="7">Functional component of endoplasmic reticulum-associated degradation (ERAD) for misfolded lumenal proteins. May act by forming a channel that allows the retrotranslocation of misfolded proteins into the cytosol where they are ubiquitinated and degraded by the proteasome.</text>
</comment>
<dbReference type="AlphaFoldDB" id="A0A8C9HVI5"/>
<evidence type="ECO:0000256" key="1">
    <source>
        <dbReference type="ARBA" id="ARBA00004477"/>
    </source>
</evidence>
<keyword evidence="6 7" id="KW-0472">Membrane</keyword>
<dbReference type="InterPro" id="IPR035952">
    <property type="entry name" value="Rhomboid-like_sf"/>
</dbReference>
<keyword evidence="9" id="KW-1185">Reference proteome</keyword>
<feature type="transmembrane region" description="Helical" evidence="7">
    <location>
        <begin position="99"/>
        <end position="132"/>
    </location>
</feature>
<dbReference type="GO" id="GO:1904153">
    <property type="term" value="P:negative regulation of retrograde protein transport, ER to cytosol"/>
    <property type="evidence" value="ECO:0007669"/>
    <property type="project" value="UniProtKB-ARBA"/>
</dbReference>
<dbReference type="GO" id="GO:0005047">
    <property type="term" value="F:signal recognition particle binding"/>
    <property type="evidence" value="ECO:0007669"/>
    <property type="project" value="UniProtKB-ARBA"/>
</dbReference>
<protein>
    <recommendedName>
        <fullName evidence="7">Derlin</fullName>
    </recommendedName>
</protein>
<evidence type="ECO:0000256" key="7">
    <source>
        <dbReference type="RuleBase" id="RU363059"/>
    </source>
</evidence>
<dbReference type="Proteomes" id="UP000694416">
    <property type="component" value="Unplaced"/>
</dbReference>
<dbReference type="GO" id="GO:0005789">
    <property type="term" value="C:endoplasmic reticulum membrane"/>
    <property type="evidence" value="ECO:0007669"/>
    <property type="project" value="UniProtKB-SubCell"/>
</dbReference>
<evidence type="ECO:0000313" key="9">
    <source>
        <dbReference type="Proteomes" id="UP000694416"/>
    </source>
</evidence>
<keyword evidence="5 7" id="KW-1133">Transmembrane helix</keyword>
<dbReference type="FunFam" id="1.20.1540.10:FF:000016">
    <property type="entry name" value="Derlin"/>
    <property type="match status" value="1"/>
</dbReference>
<dbReference type="Pfam" id="PF04511">
    <property type="entry name" value="DER1"/>
    <property type="match status" value="1"/>
</dbReference>
<name>A0A8C9HVI5_9PRIM</name>
<reference evidence="8" key="1">
    <citation type="submission" date="2025-08" db="UniProtKB">
        <authorList>
            <consortium name="Ensembl"/>
        </authorList>
    </citation>
    <scope>IDENTIFICATION</scope>
</reference>
<evidence type="ECO:0000256" key="3">
    <source>
        <dbReference type="ARBA" id="ARBA00022692"/>
    </source>
</evidence>
<dbReference type="GO" id="GO:0036503">
    <property type="term" value="P:ERAD pathway"/>
    <property type="evidence" value="ECO:0007669"/>
    <property type="project" value="UniProtKB-ARBA"/>
</dbReference>
<dbReference type="Ensembl" id="ENSPTET00000037619.1">
    <property type="protein sequence ID" value="ENSPTEP00000026765.1"/>
    <property type="gene ID" value="ENSPTEG00000026740.1"/>
</dbReference>
<feature type="transmembrane region" description="Helical" evidence="7">
    <location>
        <begin position="139"/>
        <end position="158"/>
    </location>
</feature>
<dbReference type="SUPFAM" id="SSF144091">
    <property type="entry name" value="Rhomboid-like"/>
    <property type="match status" value="1"/>
</dbReference>
<reference evidence="8" key="2">
    <citation type="submission" date="2025-09" db="UniProtKB">
        <authorList>
            <consortium name="Ensembl"/>
        </authorList>
    </citation>
    <scope>IDENTIFICATION</scope>
</reference>
<evidence type="ECO:0000256" key="5">
    <source>
        <dbReference type="ARBA" id="ARBA00022989"/>
    </source>
</evidence>
<dbReference type="InterPro" id="IPR007599">
    <property type="entry name" value="DER1"/>
</dbReference>
<comment type="similarity">
    <text evidence="2 7">Belongs to the derlin family.</text>
</comment>
<feature type="transmembrane region" description="Helical" evidence="7">
    <location>
        <begin position="54"/>
        <end position="79"/>
    </location>
</feature>
<feature type="transmembrane region" description="Helical" evidence="7">
    <location>
        <begin position="20"/>
        <end position="42"/>
    </location>
</feature>
<sequence>MAWQGLAAEFLQVPAVTRAYTAACVLTTAAVQLELLSPFQLYFNPHLVFRKFQVWRLVTNFLFFGPLGFSFFFNILFVFRYCRMLEEGSFRGRTADFVFMFLFGGVLMTLLGFLGSLFFLGQALMAMLVYVWSRRSPRVRVNFFGLFTFQAPFLPWVLMGFSLLLGNSILVDLLGIAVGHIYYFLEDVFPNQPGGKRLLLTPGFLETYSGAWMGPHHPEGCLPLATLEVPKDHGRLGKAMALPLPGKPGAYRQSPGPGVPRVPVLVADLLLHLSVCQSLQQRAPLVRITRVPDGNLHCGQRVLTTRRGGSERNDFSSYRWRVLRKLCPCLCPAPPSSTVGTQGMLQSPEPQGSCWRRQRLSRTMVLSP</sequence>
<organism evidence="8 9">
    <name type="scientific">Piliocolobus tephrosceles</name>
    <name type="common">Ugandan red Colobus</name>
    <dbReference type="NCBI Taxonomy" id="591936"/>
    <lineage>
        <taxon>Eukaryota</taxon>
        <taxon>Metazoa</taxon>
        <taxon>Chordata</taxon>
        <taxon>Craniata</taxon>
        <taxon>Vertebrata</taxon>
        <taxon>Euteleostomi</taxon>
        <taxon>Mammalia</taxon>
        <taxon>Eutheria</taxon>
        <taxon>Euarchontoglires</taxon>
        <taxon>Primates</taxon>
        <taxon>Haplorrhini</taxon>
        <taxon>Catarrhini</taxon>
        <taxon>Cercopithecidae</taxon>
        <taxon>Colobinae</taxon>
        <taxon>Piliocolobus</taxon>
    </lineage>
</organism>
<dbReference type="PANTHER" id="PTHR11009">
    <property type="entry name" value="DER1-LIKE PROTEIN, DERLIN"/>
    <property type="match status" value="1"/>
</dbReference>
<dbReference type="GO" id="GO:0030968">
    <property type="term" value="P:endoplasmic reticulum unfolded protein response"/>
    <property type="evidence" value="ECO:0007669"/>
    <property type="project" value="UniProtKB-ARBA"/>
</dbReference>
<comment type="subcellular location">
    <subcellularLocation>
        <location evidence="1 7">Endoplasmic reticulum membrane</location>
        <topology evidence="1 7">Multi-pass membrane protein</topology>
    </subcellularLocation>
</comment>
<keyword evidence="3 7" id="KW-0812">Transmembrane</keyword>
<keyword evidence="4 7" id="KW-0256">Endoplasmic reticulum</keyword>
<evidence type="ECO:0000256" key="2">
    <source>
        <dbReference type="ARBA" id="ARBA00008917"/>
    </source>
</evidence>
<proteinExistence type="inferred from homology"/>
<evidence type="ECO:0000256" key="6">
    <source>
        <dbReference type="ARBA" id="ARBA00023136"/>
    </source>
</evidence>
<gene>
    <name evidence="8" type="primary">DERL3</name>
</gene>
<evidence type="ECO:0000313" key="8">
    <source>
        <dbReference type="Ensembl" id="ENSPTEP00000026765.1"/>
    </source>
</evidence>